<protein>
    <submittedName>
        <fullName evidence="1">Uncharacterized protein</fullName>
    </submittedName>
</protein>
<dbReference type="EMBL" id="LAZR01059526">
    <property type="protein sequence ID" value="KKK67608.1"/>
    <property type="molecule type" value="Genomic_DNA"/>
</dbReference>
<feature type="non-terminal residue" evidence="1">
    <location>
        <position position="96"/>
    </location>
</feature>
<sequence>MIIPISHGFIAELELVAGDLFLEIFMADKAFRPIQPIQVMPANTETTSTITFSDTRLANGFKYFVRFFTKAGGLKAILVSSYCGVIIVSFTGGASG</sequence>
<evidence type="ECO:0000313" key="1">
    <source>
        <dbReference type="EMBL" id="KKK67608.1"/>
    </source>
</evidence>
<organism evidence="1">
    <name type="scientific">marine sediment metagenome</name>
    <dbReference type="NCBI Taxonomy" id="412755"/>
    <lineage>
        <taxon>unclassified sequences</taxon>
        <taxon>metagenomes</taxon>
        <taxon>ecological metagenomes</taxon>
    </lineage>
</organism>
<dbReference type="AlphaFoldDB" id="A0A0F8XFE9"/>
<reference evidence="1" key="1">
    <citation type="journal article" date="2015" name="Nature">
        <title>Complex archaea that bridge the gap between prokaryotes and eukaryotes.</title>
        <authorList>
            <person name="Spang A."/>
            <person name="Saw J.H."/>
            <person name="Jorgensen S.L."/>
            <person name="Zaremba-Niedzwiedzka K."/>
            <person name="Martijn J."/>
            <person name="Lind A.E."/>
            <person name="van Eijk R."/>
            <person name="Schleper C."/>
            <person name="Guy L."/>
            <person name="Ettema T.J."/>
        </authorList>
    </citation>
    <scope>NUCLEOTIDE SEQUENCE</scope>
</reference>
<gene>
    <name evidence="1" type="ORF">LCGC14_2952380</name>
</gene>
<accession>A0A0F8XFE9</accession>
<proteinExistence type="predicted"/>
<name>A0A0F8XFE9_9ZZZZ</name>
<comment type="caution">
    <text evidence="1">The sequence shown here is derived from an EMBL/GenBank/DDBJ whole genome shotgun (WGS) entry which is preliminary data.</text>
</comment>